<keyword evidence="1" id="KW-0732">Signal</keyword>
<proteinExistence type="predicted"/>
<gene>
    <name evidence="6" type="ORF">KEU06_08100</name>
</gene>
<dbReference type="InterPro" id="IPR049712">
    <property type="entry name" value="Poly_export"/>
</dbReference>
<evidence type="ECO:0000256" key="2">
    <source>
        <dbReference type="SAM" id="Coils"/>
    </source>
</evidence>
<accession>A0A942I2L7</accession>
<dbReference type="InterPro" id="IPR003715">
    <property type="entry name" value="Poly_export_N"/>
</dbReference>
<protein>
    <submittedName>
        <fullName evidence="6">Polysaccharide biosynthesis/export family protein</fullName>
    </submittedName>
</protein>
<keyword evidence="7" id="KW-1185">Reference proteome</keyword>
<dbReference type="Pfam" id="PF10531">
    <property type="entry name" value="SLBB"/>
    <property type="match status" value="1"/>
</dbReference>
<evidence type="ECO:0000313" key="6">
    <source>
        <dbReference type="EMBL" id="MBS3648589.1"/>
    </source>
</evidence>
<dbReference type="GO" id="GO:0015159">
    <property type="term" value="F:polysaccharide transmembrane transporter activity"/>
    <property type="evidence" value="ECO:0007669"/>
    <property type="project" value="InterPro"/>
</dbReference>
<dbReference type="EMBL" id="JAGWCR010000003">
    <property type="protein sequence ID" value="MBS3648589.1"/>
    <property type="molecule type" value="Genomic_DNA"/>
</dbReference>
<dbReference type="PANTHER" id="PTHR33619:SF3">
    <property type="entry name" value="POLYSACCHARIDE EXPORT PROTEIN GFCE-RELATED"/>
    <property type="match status" value="1"/>
</dbReference>
<dbReference type="Gene3D" id="3.10.560.10">
    <property type="entry name" value="Outer membrane lipoprotein wza domain like"/>
    <property type="match status" value="1"/>
</dbReference>
<dbReference type="InterPro" id="IPR058781">
    <property type="entry name" value="HH_AprE-like"/>
</dbReference>
<reference evidence="6" key="1">
    <citation type="submission" date="2021-04" db="EMBL/GenBank/DDBJ databases">
        <title>Pseudaminobacter soli sp. nov., isolated from paddy soil contaminated by heavy metals.</title>
        <authorList>
            <person name="Zhang K."/>
        </authorList>
    </citation>
    <scope>NUCLEOTIDE SEQUENCE</scope>
    <source>
        <strain evidence="6">19-2017</strain>
    </source>
</reference>
<dbReference type="Pfam" id="PF25994">
    <property type="entry name" value="HH_AprE"/>
    <property type="match status" value="1"/>
</dbReference>
<comment type="caution">
    <text evidence="6">The sequence shown here is derived from an EMBL/GenBank/DDBJ whole genome shotgun (WGS) entry which is preliminary data.</text>
</comment>
<keyword evidence="2" id="KW-0175">Coiled coil</keyword>
<dbReference type="PANTHER" id="PTHR33619">
    <property type="entry name" value="POLYSACCHARIDE EXPORT PROTEIN GFCE-RELATED"/>
    <property type="match status" value="1"/>
</dbReference>
<feature type="coiled-coil region" evidence="2">
    <location>
        <begin position="216"/>
        <end position="250"/>
    </location>
</feature>
<evidence type="ECO:0000259" key="3">
    <source>
        <dbReference type="Pfam" id="PF02563"/>
    </source>
</evidence>
<feature type="domain" description="Soluble ligand binding" evidence="4">
    <location>
        <begin position="104"/>
        <end position="139"/>
    </location>
</feature>
<evidence type="ECO:0000256" key="1">
    <source>
        <dbReference type="ARBA" id="ARBA00022729"/>
    </source>
</evidence>
<dbReference type="Gene3D" id="3.30.1950.10">
    <property type="entry name" value="wza like domain"/>
    <property type="match status" value="1"/>
</dbReference>
<dbReference type="RefSeq" id="WP_188254189.1">
    <property type="nucleotide sequence ID" value="NZ_JABVCF010000003.1"/>
</dbReference>
<dbReference type="InterPro" id="IPR019554">
    <property type="entry name" value="Soluble_ligand-bd"/>
</dbReference>
<name>A0A942I2L7_9HYPH</name>
<dbReference type="Proteomes" id="UP000680348">
    <property type="component" value="Unassembled WGS sequence"/>
</dbReference>
<feature type="domain" description="AprE-like long alpha-helical hairpin" evidence="5">
    <location>
        <begin position="151"/>
        <end position="336"/>
    </location>
</feature>
<feature type="domain" description="Polysaccharide export protein N-terminal" evidence="3">
    <location>
        <begin position="11"/>
        <end position="98"/>
    </location>
</feature>
<dbReference type="Pfam" id="PF02563">
    <property type="entry name" value="Poly_export"/>
    <property type="match status" value="1"/>
</dbReference>
<feature type="coiled-coil region" evidence="2">
    <location>
        <begin position="289"/>
        <end position="345"/>
    </location>
</feature>
<evidence type="ECO:0000313" key="7">
    <source>
        <dbReference type="Proteomes" id="UP000680348"/>
    </source>
</evidence>
<dbReference type="AlphaFoldDB" id="A0A942I2L7"/>
<evidence type="ECO:0000259" key="4">
    <source>
        <dbReference type="Pfam" id="PF10531"/>
    </source>
</evidence>
<organism evidence="6 7">
    <name type="scientific">Pseudaminobacter soli</name>
    <name type="common">ex Zhang et al. 2022</name>
    <dbReference type="NCBI Taxonomy" id="2831468"/>
    <lineage>
        <taxon>Bacteria</taxon>
        <taxon>Pseudomonadati</taxon>
        <taxon>Pseudomonadota</taxon>
        <taxon>Alphaproteobacteria</taxon>
        <taxon>Hyphomicrobiales</taxon>
        <taxon>Phyllobacteriaceae</taxon>
        <taxon>Pseudaminobacter</taxon>
    </lineage>
</organism>
<sequence length="399" mass="42950">MVLAALTVVSAQAADYQLGAMDKVRIRVAEWRTAEGAVRDWSTISGDYTVGPSGNISLPFVGEMAATGKTTSEIGEAISETLQQKFGLLDRPDASVELAEFRPVFISGDVQTPGRYPYAPDLTVLKAVSLAGGVRRAADAGLRIERDFINARGNYEVLIAERNGLMAKRARLIAEAGGVEQIDFPKELQETASGKKMIADETAFKEAREKRLSVQLSALDDLKGLLESEVASLEKKIASQTRQIELSRKELKGIGDLADKGLAVNSRVLSIERSTADLETKVLDMETSVLRAKQDISKATQDATNLQNEWNAGIAQERQQSESAIEQLNLKISMYRDLMAEALARDPMAAGAGADASPVISFSIVREAKGKTTEMPAEENTPVLPGDVIKVGIAAMPGN</sequence>
<evidence type="ECO:0000259" key="5">
    <source>
        <dbReference type="Pfam" id="PF25994"/>
    </source>
</evidence>